<dbReference type="InterPro" id="IPR000182">
    <property type="entry name" value="GNAT_dom"/>
</dbReference>
<protein>
    <submittedName>
        <fullName evidence="5">Putative acetyltransferase</fullName>
    </submittedName>
</protein>
<keyword evidence="3" id="KW-0012">Acyltransferase</keyword>
<comment type="similarity">
    <text evidence="1">Belongs to the acetyltransferase family.</text>
</comment>
<dbReference type="Gene3D" id="3.40.630.30">
    <property type="match status" value="1"/>
</dbReference>
<dbReference type="STRING" id="1855912.LuPra_03603"/>
<dbReference type="RefSeq" id="WP_237050619.1">
    <property type="nucleotide sequence ID" value="NZ_CP015136.1"/>
</dbReference>
<keyword evidence="6" id="KW-1185">Reference proteome</keyword>
<evidence type="ECO:0000256" key="2">
    <source>
        <dbReference type="ARBA" id="ARBA00022679"/>
    </source>
</evidence>
<dbReference type="Proteomes" id="UP000076079">
    <property type="component" value="Chromosome"/>
</dbReference>
<dbReference type="EMBL" id="CP015136">
    <property type="protein sequence ID" value="AMY10373.1"/>
    <property type="molecule type" value="Genomic_DNA"/>
</dbReference>
<organism evidence="5 6">
    <name type="scientific">Luteitalea pratensis</name>
    <dbReference type="NCBI Taxonomy" id="1855912"/>
    <lineage>
        <taxon>Bacteria</taxon>
        <taxon>Pseudomonadati</taxon>
        <taxon>Acidobacteriota</taxon>
        <taxon>Vicinamibacteria</taxon>
        <taxon>Vicinamibacterales</taxon>
        <taxon>Vicinamibacteraceae</taxon>
        <taxon>Luteitalea</taxon>
    </lineage>
</organism>
<dbReference type="PROSITE" id="PS51186">
    <property type="entry name" value="GNAT"/>
    <property type="match status" value="1"/>
</dbReference>
<feature type="domain" description="N-acetyltransferase" evidence="4">
    <location>
        <begin position="55"/>
        <end position="212"/>
    </location>
</feature>
<evidence type="ECO:0000259" key="4">
    <source>
        <dbReference type="PROSITE" id="PS51186"/>
    </source>
</evidence>
<dbReference type="PANTHER" id="PTHR10545:SF29">
    <property type="entry name" value="GH14572P-RELATED"/>
    <property type="match status" value="1"/>
</dbReference>
<gene>
    <name evidence="5" type="ORF">LuPra_03603</name>
</gene>
<evidence type="ECO:0000256" key="3">
    <source>
        <dbReference type="ARBA" id="ARBA00023315"/>
    </source>
</evidence>
<dbReference type="FunFam" id="3.40.630.30:FF:000064">
    <property type="entry name" value="GNAT family acetyltransferase"/>
    <property type="match status" value="1"/>
</dbReference>
<dbReference type="GO" id="GO:0008080">
    <property type="term" value="F:N-acetyltransferase activity"/>
    <property type="evidence" value="ECO:0007669"/>
    <property type="project" value="TreeGrafter"/>
</dbReference>
<dbReference type="Pfam" id="PF00583">
    <property type="entry name" value="Acetyltransf_1"/>
    <property type="match status" value="1"/>
</dbReference>
<reference evidence="6" key="2">
    <citation type="submission" date="2016-04" db="EMBL/GenBank/DDBJ databases">
        <title>First Complete Genome Sequence of a Subdivision 6 Acidobacterium.</title>
        <authorList>
            <person name="Huang S."/>
            <person name="Vieira S."/>
            <person name="Bunk B."/>
            <person name="Riedel T."/>
            <person name="Sproeer C."/>
            <person name="Overmann J."/>
        </authorList>
    </citation>
    <scope>NUCLEOTIDE SEQUENCE [LARGE SCALE GENOMIC DNA]</scope>
    <source>
        <strain evidence="6">DSM 100886 HEG_-6_39</strain>
    </source>
</reference>
<dbReference type="InterPro" id="IPR016181">
    <property type="entry name" value="Acyl_CoA_acyltransferase"/>
</dbReference>
<dbReference type="InterPro" id="IPR051016">
    <property type="entry name" value="Diverse_Substrate_AcTransf"/>
</dbReference>
<dbReference type="KEGG" id="abac:LuPra_03603"/>
<evidence type="ECO:0000256" key="1">
    <source>
        <dbReference type="ARBA" id="ARBA00008694"/>
    </source>
</evidence>
<dbReference type="AlphaFoldDB" id="A0A143PQF5"/>
<dbReference type="SUPFAM" id="SSF55729">
    <property type="entry name" value="Acyl-CoA N-acyltransferases (Nat)"/>
    <property type="match status" value="1"/>
</dbReference>
<proteinExistence type="inferred from homology"/>
<keyword evidence="2 5" id="KW-0808">Transferase</keyword>
<evidence type="ECO:0000313" key="5">
    <source>
        <dbReference type="EMBL" id="AMY10373.1"/>
    </source>
</evidence>
<dbReference type="PANTHER" id="PTHR10545">
    <property type="entry name" value="DIAMINE N-ACETYLTRANSFERASE"/>
    <property type="match status" value="1"/>
</dbReference>
<dbReference type="CDD" id="cd04301">
    <property type="entry name" value="NAT_SF"/>
    <property type="match status" value="1"/>
</dbReference>
<reference evidence="5 6" key="1">
    <citation type="journal article" date="2016" name="Genome Announc.">
        <title>First Complete Genome Sequence of a Subdivision 6 Acidobacterium Strain.</title>
        <authorList>
            <person name="Huang S."/>
            <person name="Vieira S."/>
            <person name="Bunk B."/>
            <person name="Riedel T."/>
            <person name="Sproer C."/>
            <person name="Overmann J."/>
        </authorList>
    </citation>
    <scope>NUCLEOTIDE SEQUENCE [LARGE SCALE GENOMIC DNA]</scope>
    <source>
        <strain evidence="6">DSM 100886 HEG_-6_39</strain>
    </source>
</reference>
<name>A0A143PQF5_LUTPR</name>
<sequence length="218" mass="24153">MSSSRGSTFFLCRRARTDPRFPKYPALPRWQCAGYDPPDHDERLPVPESTSPAAVTVRAATREDVPAILDFIEQLADYERMRHEVKATAAALDETLFGAHPAAEVIIASIDGRDVGFALFFETYSTFLARPGLHLEDLFVVPEARGAGIGRALLGRLAAIAEARACGRLEWAVLTWNEPAIQFYRQLGAVPLDEWQTYRLDRDGIRALAGATPCLDHD</sequence>
<evidence type="ECO:0000313" key="6">
    <source>
        <dbReference type="Proteomes" id="UP000076079"/>
    </source>
</evidence>
<accession>A0A143PQF5</accession>